<dbReference type="STRING" id="53326.A0A016S0K2"/>
<feature type="transmembrane region" description="Helical" evidence="2">
    <location>
        <begin position="14"/>
        <end position="41"/>
    </location>
</feature>
<name>A0A016S0K2_9BILA</name>
<reference evidence="5" key="1">
    <citation type="journal article" date="2015" name="Nat. Genet.">
        <title>The genome and transcriptome of the zoonotic hookworm Ancylostoma ceylanicum identify infection-specific gene families.</title>
        <authorList>
            <person name="Schwarz E.M."/>
            <person name="Hu Y."/>
            <person name="Antoshechkin I."/>
            <person name="Miller M.M."/>
            <person name="Sternberg P.W."/>
            <person name="Aroian R.V."/>
        </authorList>
    </citation>
    <scope>NUCLEOTIDE SEQUENCE</scope>
    <source>
        <strain evidence="5">HY135</strain>
    </source>
</reference>
<dbReference type="EMBL" id="JARK01001663">
    <property type="protein sequence ID" value="EYB83882.1"/>
    <property type="molecule type" value="Genomic_DNA"/>
</dbReference>
<dbReference type="Proteomes" id="UP000024635">
    <property type="component" value="Unassembled WGS sequence"/>
</dbReference>
<sequence>MKLESEQRVPVYRFMAYLAISIAVVTVLSVCITLPIIYNYIHHIKRTAIMDINFCKVCPTLNDKSPIYGEFYDFL</sequence>
<protein>
    <recommendedName>
        <fullName evidence="3">Nematode cuticle collagen N-terminal domain-containing protein</fullName>
    </recommendedName>
</protein>
<keyword evidence="1" id="KW-0677">Repeat</keyword>
<organism evidence="4 5">
    <name type="scientific">Ancylostoma ceylanicum</name>
    <dbReference type="NCBI Taxonomy" id="53326"/>
    <lineage>
        <taxon>Eukaryota</taxon>
        <taxon>Metazoa</taxon>
        <taxon>Ecdysozoa</taxon>
        <taxon>Nematoda</taxon>
        <taxon>Chromadorea</taxon>
        <taxon>Rhabditida</taxon>
        <taxon>Rhabditina</taxon>
        <taxon>Rhabditomorpha</taxon>
        <taxon>Strongyloidea</taxon>
        <taxon>Ancylostomatidae</taxon>
        <taxon>Ancylostomatinae</taxon>
        <taxon>Ancylostoma</taxon>
    </lineage>
</organism>
<dbReference type="SMART" id="SM01088">
    <property type="entry name" value="Col_cuticle_N"/>
    <property type="match status" value="1"/>
</dbReference>
<dbReference type="AlphaFoldDB" id="A0A016S0K2"/>
<gene>
    <name evidence="4" type="primary">Acey_s0327.g2598</name>
    <name evidence="4" type="ORF">Y032_0327g2598</name>
</gene>
<comment type="caution">
    <text evidence="4">The sequence shown here is derived from an EMBL/GenBank/DDBJ whole genome shotgun (WGS) entry which is preliminary data.</text>
</comment>
<feature type="domain" description="Nematode cuticle collagen N-terminal" evidence="3">
    <location>
        <begin position="14"/>
        <end position="71"/>
    </location>
</feature>
<keyword evidence="2" id="KW-1133">Transmembrane helix</keyword>
<dbReference type="InterPro" id="IPR002486">
    <property type="entry name" value="Col_cuticle_N"/>
</dbReference>
<evidence type="ECO:0000256" key="1">
    <source>
        <dbReference type="ARBA" id="ARBA00022737"/>
    </source>
</evidence>
<keyword evidence="2" id="KW-0472">Membrane</keyword>
<keyword evidence="5" id="KW-1185">Reference proteome</keyword>
<accession>A0A016S0K2</accession>
<evidence type="ECO:0000313" key="5">
    <source>
        <dbReference type="Proteomes" id="UP000024635"/>
    </source>
</evidence>
<dbReference type="Pfam" id="PF01484">
    <property type="entry name" value="Col_cuticle_N"/>
    <property type="match status" value="1"/>
</dbReference>
<dbReference type="OrthoDB" id="5985978at2759"/>
<dbReference type="GO" id="GO:0042302">
    <property type="term" value="F:structural constituent of cuticle"/>
    <property type="evidence" value="ECO:0007669"/>
    <property type="project" value="InterPro"/>
</dbReference>
<proteinExistence type="predicted"/>
<evidence type="ECO:0000259" key="3">
    <source>
        <dbReference type="SMART" id="SM01088"/>
    </source>
</evidence>
<evidence type="ECO:0000256" key="2">
    <source>
        <dbReference type="SAM" id="Phobius"/>
    </source>
</evidence>
<evidence type="ECO:0000313" key="4">
    <source>
        <dbReference type="EMBL" id="EYB83882.1"/>
    </source>
</evidence>
<keyword evidence="2" id="KW-0812">Transmembrane</keyword>